<evidence type="ECO:0000313" key="2">
    <source>
        <dbReference type="Proteomes" id="UP000594263"/>
    </source>
</evidence>
<evidence type="ECO:0000313" key="1">
    <source>
        <dbReference type="EnsemblPlants" id="Kaladp0098s0090.1.v1.1"/>
    </source>
</evidence>
<name>A0A7N0V5C7_KALFE</name>
<dbReference type="EnsemblPlants" id="Kaladp0098s0090.1.v1.1">
    <property type="protein sequence ID" value="Kaladp0098s0090.1.v1.1"/>
    <property type="gene ID" value="Kaladp0098s0090.v1.1"/>
</dbReference>
<keyword evidence="2" id="KW-1185">Reference proteome</keyword>
<proteinExistence type="predicted"/>
<dbReference type="Proteomes" id="UP000594263">
    <property type="component" value="Unplaced"/>
</dbReference>
<dbReference type="AlphaFoldDB" id="A0A7N0V5C7"/>
<accession>A0A7N0V5C7</accession>
<sequence length="83" mass="9597">MYPRVPASPVVWGPTSWSIKRARPKSPTFTLKLESNMMLLDLISRWTTHSATPSATLYRTGHVRGWFFPPKRWELRLPLGMNS</sequence>
<organism evidence="1 2">
    <name type="scientific">Kalanchoe fedtschenkoi</name>
    <name type="common">Lavender scallops</name>
    <name type="synonym">South American air plant</name>
    <dbReference type="NCBI Taxonomy" id="63787"/>
    <lineage>
        <taxon>Eukaryota</taxon>
        <taxon>Viridiplantae</taxon>
        <taxon>Streptophyta</taxon>
        <taxon>Embryophyta</taxon>
        <taxon>Tracheophyta</taxon>
        <taxon>Spermatophyta</taxon>
        <taxon>Magnoliopsida</taxon>
        <taxon>eudicotyledons</taxon>
        <taxon>Gunneridae</taxon>
        <taxon>Pentapetalae</taxon>
        <taxon>Saxifragales</taxon>
        <taxon>Crassulaceae</taxon>
        <taxon>Kalanchoe</taxon>
    </lineage>
</organism>
<protein>
    <submittedName>
        <fullName evidence="1">Uncharacterized protein</fullName>
    </submittedName>
</protein>
<reference evidence="1" key="1">
    <citation type="submission" date="2021-01" db="UniProtKB">
        <authorList>
            <consortium name="EnsemblPlants"/>
        </authorList>
    </citation>
    <scope>IDENTIFICATION</scope>
</reference>
<dbReference type="Gramene" id="Kaladp0098s0090.1.v1.1">
    <property type="protein sequence ID" value="Kaladp0098s0090.1.v1.1"/>
    <property type="gene ID" value="Kaladp0098s0090.v1.1"/>
</dbReference>